<proteinExistence type="predicted"/>
<sequence length="351" mass="40143">MPPIAFYIPPTFWPPELPTSAEQNWAGFGLGIYAWTLQTYLRLRAVGFPCELVDRLPAEGIVLFHSNAARATQPRPSAKRLLICLKAESYPYPYAQLQVVQNPVEASARYHRYFTPHWPQPGLMARSQFPNQSPGRPDRFETVAFFGHANSLAPELQTSAWEEALAELGLRWQPVINTNHWNDFATLSTDWNDYRAIDAIVAVRSFSAWQQWLQGGYRHKPATKLYNAWLAGVPAILGPEVAYRAERRSPLDYLEVTSMPDLIAQLRQLKSDSGLRQAMVVNGRDRASAYSPAAITQRWQQFLEAVAIPAYDRWCKQPAWRRTYQLLPSVYDSYRSRTVNKASRLLIKFSR</sequence>
<gene>
    <name evidence="1" type="ORF">IQ241_12095</name>
</gene>
<name>A0A8J7A8J5_9CYAN</name>
<dbReference type="Proteomes" id="UP000636505">
    <property type="component" value="Unassembled WGS sequence"/>
</dbReference>
<evidence type="ECO:0000313" key="2">
    <source>
        <dbReference type="Proteomes" id="UP000636505"/>
    </source>
</evidence>
<protein>
    <submittedName>
        <fullName evidence="1">Glycosyltransferase family 1 protein</fullName>
    </submittedName>
</protein>
<accession>A0A8J7A8J5</accession>
<dbReference type="AlphaFoldDB" id="A0A8J7A8J5"/>
<evidence type="ECO:0000313" key="1">
    <source>
        <dbReference type="EMBL" id="MBE9078025.1"/>
    </source>
</evidence>
<dbReference type="EMBL" id="JADEXG010000025">
    <property type="protein sequence ID" value="MBE9078025.1"/>
    <property type="molecule type" value="Genomic_DNA"/>
</dbReference>
<keyword evidence="2" id="KW-1185">Reference proteome</keyword>
<organism evidence="1 2">
    <name type="scientific">Vasconcelosia minhoensis LEGE 07310</name>
    <dbReference type="NCBI Taxonomy" id="915328"/>
    <lineage>
        <taxon>Bacteria</taxon>
        <taxon>Bacillati</taxon>
        <taxon>Cyanobacteriota</taxon>
        <taxon>Cyanophyceae</taxon>
        <taxon>Nodosilineales</taxon>
        <taxon>Cymatolegaceae</taxon>
        <taxon>Vasconcelosia</taxon>
        <taxon>Vasconcelosia minhoensis</taxon>
    </lineage>
</organism>
<dbReference type="RefSeq" id="WP_193907434.1">
    <property type="nucleotide sequence ID" value="NZ_JADEXG010000025.1"/>
</dbReference>
<reference evidence="1" key="1">
    <citation type="submission" date="2020-10" db="EMBL/GenBank/DDBJ databases">
        <authorList>
            <person name="Castelo-Branco R."/>
            <person name="Eusebio N."/>
            <person name="Adriana R."/>
            <person name="Vieira A."/>
            <person name="Brugerolle De Fraissinette N."/>
            <person name="Rezende De Castro R."/>
            <person name="Schneider M.P."/>
            <person name="Vasconcelos V."/>
            <person name="Leao P.N."/>
        </authorList>
    </citation>
    <scope>NUCLEOTIDE SEQUENCE</scope>
    <source>
        <strain evidence="1">LEGE 07310</strain>
    </source>
</reference>
<comment type="caution">
    <text evidence="1">The sequence shown here is derived from an EMBL/GenBank/DDBJ whole genome shotgun (WGS) entry which is preliminary data.</text>
</comment>